<evidence type="ECO:0000313" key="3">
    <source>
        <dbReference type="Proteomes" id="UP000225548"/>
    </source>
</evidence>
<keyword evidence="3" id="KW-1185">Reference proteome</keyword>
<name>A0A2A9E1G6_9MICO</name>
<protein>
    <submittedName>
        <fullName evidence="2">Uncharacterized protein DUF4825</fullName>
    </submittedName>
</protein>
<comment type="caution">
    <text evidence="2">The sequence shown here is derived from an EMBL/GenBank/DDBJ whole genome shotgun (WGS) entry which is preliminary data.</text>
</comment>
<reference evidence="2 3" key="1">
    <citation type="submission" date="2017-10" db="EMBL/GenBank/DDBJ databases">
        <title>Sequencing the genomes of 1000 actinobacteria strains.</title>
        <authorList>
            <person name="Klenk H.-P."/>
        </authorList>
    </citation>
    <scope>NUCLEOTIDE SEQUENCE [LARGE SCALE GENOMIC DNA]</scope>
    <source>
        <strain evidence="2 3">DSM 18966</strain>
    </source>
</reference>
<feature type="domain" description="DUF4825" evidence="1">
    <location>
        <begin position="36"/>
        <end position="118"/>
    </location>
</feature>
<dbReference type="InterPro" id="IPR032250">
    <property type="entry name" value="DUF4825"/>
</dbReference>
<accession>A0A2A9E1G6</accession>
<dbReference type="AlphaFoldDB" id="A0A2A9E1G6"/>
<dbReference type="Proteomes" id="UP000225548">
    <property type="component" value="Unassembled WGS sequence"/>
</dbReference>
<dbReference type="Pfam" id="PF16107">
    <property type="entry name" value="DUF4825"/>
    <property type="match status" value="1"/>
</dbReference>
<proteinExistence type="predicted"/>
<gene>
    <name evidence="2" type="ORF">ATL42_0326</name>
</gene>
<evidence type="ECO:0000259" key="1">
    <source>
        <dbReference type="Pfam" id="PF16107"/>
    </source>
</evidence>
<dbReference type="PROSITE" id="PS51257">
    <property type="entry name" value="PROKAR_LIPOPROTEIN"/>
    <property type="match status" value="1"/>
</dbReference>
<sequence>MRARTTMGVLAVAIALGGCAPSSEQSEPLTRTESLWAARTEFVGDNSRMIALTHEAGFGTVGDFTLSLQTKEEPYGLTVVLDALDTSLDTVDLSSETTLVLGLVSNLEVVSVTSGAQSYSLTADEASDALGFDVKELGTDEARLEEYLDLSDD</sequence>
<organism evidence="2 3">
    <name type="scientific">Sanguibacter antarcticus</name>
    <dbReference type="NCBI Taxonomy" id="372484"/>
    <lineage>
        <taxon>Bacteria</taxon>
        <taxon>Bacillati</taxon>
        <taxon>Actinomycetota</taxon>
        <taxon>Actinomycetes</taxon>
        <taxon>Micrococcales</taxon>
        <taxon>Sanguibacteraceae</taxon>
        <taxon>Sanguibacter</taxon>
    </lineage>
</organism>
<dbReference type="EMBL" id="PDJG01000001">
    <property type="protein sequence ID" value="PFG32486.1"/>
    <property type="molecule type" value="Genomic_DNA"/>
</dbReference>
<evidence type="ECO:0000313" key="2">
    <source>
        <dbReference type="EMBL" id="PFG32486.1"/>
    </source>
</evidence>